<dbReference type="OrthoDB" id="894381at2"/>
<name>A0A428KNP4_9BACT</name>
<feature type="region of interest" description="Disordered" evidence="1">
    <location>
        <begin position="1"/>
        <end position="166"/>
    </location>
</feature>
<evidence type="ECO:0000313" key="3">
    <source>
        <dbReference type="Proteomes" id="UP000273500"/>
    </source>
</evidence>
<evidence type="ECO:0000313" key="2">
    <source>
        <dbReference type="EMBL" id="RSK48050.1"/>
    </source>
</evidence>
<proteinExistence type="predicted"/>
<dbReference type="Proteomes" id="UP000273500">
    <property type="component" value="Unassembled WGS sequence"/>
</dbReference>
<gene>
    <name evidence="2" type="ORF">EI291_13255</name>
</gene>
<evidence type="ECO:0000256" key="1">
    <source>
        <dbReference type="SAM" id="MobiDB-lite"/>
    </source>
</evidence>
<dbReference type="RefSeq" id="WP_125420648.1">
    <property type="nucleotide sequence ID" value="NZ_RWIT01000006.1"/>
</dbReference>
<feature type="compositionally biased region" description="Basic and acidic residues" evidence="1">
    <location>
        <begin position="1"/>
        <end position="14"/>
    </location>
</feature>
<dbReference type="AlphaFoldDB" id="A0A428KNP4"/>
<feature type="compositionally biased region" description="Polar residues" evidence="1">
    <location>
        <begin position="55"/>
        <end position="66"/>
    </location>
</feature>
<comment type="caution">
    <text evidence="2">The sequence shown here is derived from an EMBL/GenBank/DDBJ whole genome shotgun (WGS) entry which is preliminary data.</text>
</comment>
<organism evidence="2 3">
    <name type="scientific">Hymenobacter rigui</name>
    <dbReference type="NCBI Taxonomy" id="334424"/>
    <lineage>
        <taxon>Bacteria</taxon>
        <taxon>Pseudomonadati</taxon>
        <taxon>Bacteroidota</taxon>
        <taxon>Cytophagia</taxon>
        <taxon>Cytophagales</taxon>
        <taxon>Hymenobacteraceae</taxon>
        <taxon>Hymenobacter</taxon>
    </lineage>
</organism>
<reference evidence="2 3" key="1">
    <citation type="submission" date="2018-12" db="EMBL/GenBank/DDBJ databases">
        <authorList>
            <person name="Feng G."/>
            <person name="Zhu H."/>
        </authorList>
    </citation>
    <scope>NUCLEOTIDE SEQUENCE [LARGE SCALE GENOMIC DNA]</scope>
    <source>
        <strain evidence="2 3">KCTC 12533</strain>
    </source>
</reference>
<sequence length="166" mass="17796">MAIDPNDRPVRVINDDTTEQEMAAGHITPGGDPPKNEAARGGFGNREGKEGYGTDSGTGISAVSVNEDTDKIEHPADNMRTSDEGRPDRPNQDLPADDDQDLEAHRPVDELDLDDARSGRDEMQNPDSRVGMGQMEPKTGTNADLARQGTNADLTDPDATDTAIVQ</sequence>
<feature type="compositionally biased region" description="Basic and acidic residues" evidence="1">
    <location>
        <begin position="102"/>
        <end position="123"/>
    </location>
</feature>
<dbReference type="EMBL" id="RWIT01000006">
    <property type="protein sequence ID" value="RSK48050.1"/>
    <property type="molecule type" value="Genomic_DNA"/>
</dbReference>
<accession>A0A428KNP4</accession>
<keyword evidence="3" id="KW-1185">Reference proteome</keyword>
<protein>
    <submittedName>
        <fullName evidence="2">Uncharacterized protein</fullName>
    </submittedName>
</protein>
<feature type="compositionally biased region" description="Basic and acidic residues" evidence="1">
    <location>
        <begin position="68"/>
        <end position="91"/>
    </location>
</feature>